<dbReference type="AlphaFoldDB" id="A0A9P6NBK3"/>
<organism evidence="3 4">
    <name type="scientific">Cronartium quercuum f. sp. fusiforme G11</name>
    <dbReference type="NCBI Taxonomy" id="708437"/>
    <lineage>
        <taxon>Eukaryota</taxon>
        <taxon>Fungi</taxon>
        <taxon>Dikarya</taxon>
        <taxon>Basidiomycota</taxon>
        <taxon>Pucciniomycotina</taxon>
        <taxon>Pucciniomycetes</taxon>
        <taxon>Pucciniales</taxon>
        <taxon>Coleosporiaceae</taxon>
        <taxon>Cronartium</taxon>
    </lineage>
</organism>
<name>A0A9P6NBK3_9BASI</name>
<dbReference type="Proteomes" id="UP000886653">
    <property type="component" value="Unassembled WGS sequence"/>
</dbReference>
<protein>
    <submittedName>
        <fullName evidence="3">Uncharacterized protein</fullName>
    </submittedName>
</protein>
<proteinExistence type="predicted"/>
<reference evidence="3" key="1">
    <citation type="submission" date="2013-11" db="EMBL/GenBank/DDBJ databases">
        <title>Genome sequence of the fusiform rust pathogen reveals effectors for host alternation and coevolution with pine.</title>
        <authorList>
            <consortium name="DOE Joint Genome Institute"/>
            <person name="Smith K."/>
            <person name="Pendleton A."/>
            <person name="Kubisiak T."/>
            <person name="Anderson C."/>
            <person name="Salamov A."/>
            <person name="Aerts A."/>
            <person name="Riley R."/>
            <person name="Clum A."/>
            <person name="Lindquist E."/>
            <person name="Ence D."/>
            <person name="Campbell M."/>
            <person name="Kronenberg Z."/>
            <person name="Feau N."/>
            <person name="Dhillon B."/>
            <person name="Hamelin R."/>
            <person name="Burleigh J."/>
            <person name="Smith J."/>
            <person name="Yandell M."/>
            <person name="Nelson C."/>
            <person name="Grigoriev I."/>
            <person name="Davis J."/>
        </authorList>
    </citation>
    <scope>NUCLEOTIDE SEQUENCE</scope>
    <source>
        <strain evidence="3">G11</strain>
    </source>
</reference>
<evidence type="ECO:0000256" key="1">
    <source>
        <dbReference type="SAM" id="MobiDB-lite"/>
    </source>
</evidence>
<accession>A0A9P6NBK3</accession>
<feature type="chain" id="PRO_5040432819" evidence="2">
    <location>
        <begin position="29"/>
        <end position="559"/>
    </location>
</feature>
<feature type="region of interest" description="Disordered" evidence="1">
    <location>
        <begin position="52"/>
        <end position="73"/>
    </location>
</feature>
<evidence type="ECO:0000313" key="3">
    <source>
        <dbReference type="EMBL" id="KAG0141018.1"/>
    </source>
</evidence>
<comment type="caution">
    <text evidence="3">The sequence shown here is derived from an EMBL/GenBank/DDBJ whole genome shotgun (WGS) entry which is preliminary data.</text>
</comment>
<evidence type="ECO:0000313" key="4">
    <source>
        <dbReference type="Proteomes" id="UP000886653"/>
    </source>
</evidence>
<evidence type="ECO:0000256" key="2">
    <source>
        <dbReference type="SAM" id="SignalP"/>
    </source>
</evidence>
<feature type="compositionally biased region" description="Polar residues" evidence="1">
    <location>
        <begin position="133"/>
        <end position="152"/>
    </location>
</feature>
<keyword evidence="4" id="KW-1185">Reference proteome</keyword>
<sequence length="559" mass="63872">MAVVAHPYSIKFLSVIAVWFIHLHFVTAELVLPDSRETPSVITSSISADGNKGKHLKFDLNQPASSEEDDNSHQGYAETLEAQNQVQSGSAHTQTSSILPGTLEAQNQDLSGFAQTGKNPMNLKNVRKRKSLAGQTFEKSSTTGDHSVTPTEGQGVDLIDRGKHDRLYGGFFRQEGKIGVGQAGACFDELEDWFGDIEKVWTSQSGDKRVSRKVVNAIPHAIEKTLSHLVLAFLGGLKVMYYGSKTKMSTKFLMQEGTKFLKDWTKPWETAMLETIELTEEKTRTGKDTDWSKKTGNNLGIKLETLGEIYDSSANPRNPMIQSRPLELAQESTELSESYDSKGWLRYLGSVRKNNREEFKELYIKISNFFMELETALRRKHYEQNNYPDDQGHFIHPQAQSYLKLISRAIKRAQENIAPTFVAVLAILNQNQKDTPGLMNLLHHGWTFVQEYFSQWKYLNMEEQNLKGIYLFRGKKFQGQYELQSPRRTMQSLFKQQYDSQYKTAWYLAELWYDSVLYQPFDQTSAVAFTIGPLDRKRLKDFYFKLHKEAGSQRISSHS</sequence>
<gene>
    <name evidence="3" type="ORF">CROQUDRAFT_99294</name>
</gene>
<feature type="signal peptide" evidence="2">
    <location>
        <begin position="1"/>
        <end position="28"/>
    </location>
</feature>
<dbReference type="EMBL" id="MU167406">
    <property type="protein sequence ID" value="KAG0141018.1"/>
    <property type="molecule type" value="Genomic_DNA"/>
</dbReference>
<keyword evidence="2" id="KW-0732">Signal</keyword>
<feature type="region of interest" description="Disordered" evidence="1">
    <location>
        <begin position="132"/>
        <end position="157"/>
    </location>
</feature>